<protein>
    <submittedName>
        <fullName evidence="2">Uncharacterized protein</fullName>
    </submittedName>
</protein>
<keyword evidence="3" id="KW-1185">Reference proteome</keyword>
<accession>A0A4R6NYK2</accession>
<dbReference type="EMBL" id="SNXK01000012">
    <property type="protein sequence ID" value="TDP29856.1"/>
    <property type="molecule type" value="Genomic_DNA"/>
</dbReference>
<name>A0A4R6NYK2_NOCIG</name>
<dbReference type="AlphaFoldDB" id="A0A4R6NYK2"/>
<sequence length="45" mass="4688">MTKPLAQRGNSNASGGAQFEGFEGLYGTSPRESAQHSVFNSGDAQ</sequence>
<proteinExistence type="predicted"/>
<comment type="caution">
    <text evidence="2">The sequence shown here is derived from an EMBL/GenBank/DDBJ whole genome shotgun (WGS) entry which is preliminary data.</text>
</comment>
<gene>
    <name evidence="2" type="ORF">DFR75_112125</name>
</gene>
<evidence type="ECO:0000313" key="2">
    <source>
        <dbReference type="EMBL" id="TDP29856.1"/>
    </source>
</evidence>
<organism evidence="2 3">
    <name type="scientific">Nocardia ignorata</name>
    <dbReference type="NCBI Taxonomy" id="145285"/>
    <lineage>
        <taxon>Bacteria</taxon>
        <taxon>Bacillati</taxon>
        <taxon>Actinomycetota</taxon>
        <taxon>Actinomycetes</taxon>
        <taxon>Mycobacteriales</taxon>
        <taxon>Nocardiaceae</taxon>
        <taxon>Nocardia</taxon>
    </lineage>
</organism>
<dbReference type="Proteomes" id="UP000295087">
    <property type="component" value="Unassembled WGS sequence"/>
</dbReference>
<evidence type="ECO:0000256" key="1">
    <source>
        <dbReference type="SAM" id="MobiDB-lite"/>
    </source>
</evidence>
<feature type="region of interest" description="Disordered" evidence="1">
    <location>
        <begin position="1"/>
        <end position="45"/>
    </location>
</feature>
<reference evidence="2 3" key="1">
    <citation type="submission" date="2019-03" db="EMBL/GenBank/DDBJ databases">
        <title>Genomic Encyclopedia of Type Strains, Phase IV (KMG-IV): sequencing the most valuable type-strain genomes for metagenomic binning, comparative biology and taxonomic classification.</title>
        <authorList>
            <person name="Goeker M."/>
        </authorList>
    </citation>
    <scope>NUCLEOTIDE SEQUENCE [LARGE SCALE GENOMIC DNA]</scope>
    <source>
        <strain evidence="2 3">DSM 44496</strain>
    </source>
</reference>
<dbReference type="RefSeq" id="WP_157104689.1">
    <property type="nucleotide sequence ID" value="NZ_SNXK01000012.1"/>
</dbReference>
<evidence type="ECO:0000313" key="3">
    <source>
        <dbReference type="Proteomes" id="UP000295087"/>
    </source>
</evidence>
<feature type="compositionally biased region" description="Polar residues" evidence="1">
    <location>
        <begin position="30"/>
        <end position="45"/>
    </location>
</feature>